<sequence length="86" mass="8795">MAAFVSLCLLFSKVSLWGKIFLFFIFYLGLPLALLGSGCFAARYSLGPARASPAGSAAFGGPAVHPSACGGFAALKMAFCLDSPLG</sequence>
<gene>
    <name evidence="2" type="ordered locus">SGRA_2586</name>
</gene>
<keyword evidence="1" id="KW-0812">Transmembrane</keyword>
<organism evidence="2 3">
    <name type="scientific">Saprospira grandis (strain Lewin)</name>
    <dbReference type="NCBI Taxonomy" id="984262"/>
    <lineage>
        <taxon>Bacteria</taxon>
        <taxon>Pseudomonadati</taxon>
        <taxon>Bacteroidota</taxon>
        <taxon>Saprospiria</taxon>
        <taxon>Saprospirales</taxon>
        <taxon>Saprospiraceae</taxon>
        <taxon>Saprospira</taxon>
    </lineage>
</organism>
<dbReference type="HOGENOM" id="CLU_2496119_0_0_10"/>
<keyword evidence="3" id="KW-1185">Reference proteome</keyword>
<keyword evidence="1" id="KW-0472">Membrane</keyword>
<name>H6L6R8_SAPGL</name>
<accession>H6L6R8</accession>
<reference evidence="2 3" key="1">
    <citation type="journal article" date="2012" name="Stand. Genomic Sci.">
        <title>Complete genome sequencing and analysis of Saprospira grandis str. Lewin, a predatory marine bacterium.</title>
        <authorList>
            <person name="Saw J.H."/>
            <person name="Yuryev A."/>
            <person name="Kanbe M."/>
            <person name="Hou S."/>
            <person name="Young A.G."/>
            <person name="Aizawa S."/>
            <person name="Alam M."/>
        </authorList>
    </citation>
    <scope>NUCLEOTIDE SEQUENCE [LARGE SCALE GENOMIC DNA]</scope>
    <source>
        <strain evidence="2 3">Lewin</strain>
    </source>
</reference>
<proteinExistence type="predicted"/>
<evidence type="ECO:0000256" key="1">
    <source>
        <dbReference type="SAM" id="Phobius"/>
    </source>
</evidence>
<feature type="transmembrane region" description="Helical" evidence="1">
    <location>
        <begin position="20"/>
        <end position="42"/>
    </location>
</feature>
<keyword evidence="1" id="KW-1133">Transmembrane helix</keyword>
<evidence type="ECO:0000313" key="3">
    <source>
        <dbReference type="Proteomes" id="UP000007519"/>
    </source>
</evidence>
<dbReference type="EMBL" id="CP002831">
    <property type="protein sequence ID" value="AFC25314.1"/>
    <property type="molecule type" value="Genomic_DNA"/>
</dbReference>
<evidence type="ECO:0000313" key="2">
    <source>
        <dbReference type="EMBL" id="AFC25314.1"/>
    </source>
</evidence>
<dbReference type="KEGG" id="sgn:SGRA_2586"/>
<protein>
    <submittedName>
        <fullName evidence="2">Uncharacterized protein</fullName>
    </submittedName>
</protein>
<dbReference type="Proteomes" id="UP000007519">
    <property type="component" value="Chromosome"/>
</dbReference>
<dbReference type="AlphaFoldDB" id="H6L6R8"/>